<feature type="transmembrane region" description="Helical" evidence="1">
    <location>
        <begin position="6"/>
        <end position="25"/>
    </location>
</feature>
<dbReference type="AlphaFoldDB" id="A0A2M6WQ02"/>
<evidence type="ECO:0000256" key="1">
    <source>
        <dbReference type="SAM" id="Phobius"/>
    </source>
</evidence>
<accession>A0A2M6WQ02</accession>
<keyword evidence="1" id="KW-0472">Membrane</keyword>
<evidence type="ECO:0000313" key="2">
    <source>
        <dbReference type="EMBL" id="PIT94891.1"/>
    </source>
</evidence>
<sequence length="137" mass="15428">MTRRQYIIIAGTTVIIVCLAIWLGIKLLSNKPAVTNTNTGQKISAPKTSYTDRLLILQELFAQQLGITKDQVMVNIAREDYSHIKGIVTIKDKYEGIFLATRIDGNWKIVWEGKGKYPCSTIQSYNFPGEMVSDCLK</sequence>
<comment type="caution">
    <text evidence="2">The sequence shown here is derived from an EMBL/GenBank/DDBJ whole genome shotgun (WGS) entry which is preliminary data.</text>
</comment>
<protein>
    <submittedName>
        <fullName evidence="2">Uncharacterized protein</fullName>
    </submittedName>
</protein>
<proteinExistence type="predicted"/>
<gene>
    <name evidence="2" type="ORF">COT98_01840</name>
</gene>
<reference evidence="3" key="1">
    <citation type="submission" date="2017-09" db="EMBL/GenBank/DDBJ databases">
        <title>Depth-based differentiation of microbial function through sediment-hosted aquifers and enrichment of novel symbionts in the deep terrestrial subsurface.</title>
        <authorList>
            <person name="Probst A.J."/>
            <person name="Ladd B."/>
            <person name="Jarett J.K."/>
            <person name="Geller-Mcgrath D.E."/>
            <person name="Sieber C.M.K."/>
            <person name="Emerson J.B."/>
            <person name="Anantharaman K."/>
            <person name="Thomas B.C."/>
            <person name="Malmstrom R."/>
            <person name="Stieglmeier M."/>
            <person name="Klingl A."/>
            <person name="Woyke T."/>
            <person name="Ryan C.M."/>
            <person name="Banfield J.F."/>
        </authorList>
    </citation>
    <scope>NUCLEOTIDE SEQUENCE [LARGE SCALE GENOMIC DNA]</scope>
</reference>
<evidence type="ECO:0000313" key="3">
    <source>
        <dbReference type="Proteomes" id="UP000228900"/>
    </source>
</evidence>
<keyword evidence="1" id="KW-0812">Transmembrane</keyword>
<name>A0A2M6WQ02_9BACT</name>
<organism evidence="2 3">
    <name type="scientific">Candidatus Falkowbacteria bacterium CG10_big_fil_rev_8_21_14_0_10_39_9</name>
    <dbReference type="NCBI Taxonomy" id="1974566"/>
    <lineage>
        <taxon>Bacteria</taxon>
        <taxon>Candidatus Falkowiibacteriota</taxon>
    </lineage>
</organism>
<keyword evidence="1" id="KW-1133">Transmembrane helix</keyword>
<dbReference type="EMBL" id="PFAQ01000031">
    <property type="protein sequence ID" value="PIT94891.1"/>
    <property type="molecule type" value="Genomic_DNA"/>
</dbReference>
<dbReference type="Proteomes" id="UP000228900">
    <property type="component" value="Unassembled WGS sequence"/>
</dbReference>